<proteinExistence type="predicted"/>
<dbReference type="PANTHER" id="PTHR43179:SF7">
    <property type="entry name" value="RHAMNOSYLTRANSFERASE WBBL"/>
    <property type="match status" value="1"/>
</dbReference>
<accession>A0A1F6MA31</accession>
<dbReference type="EMBL" id="MFQA01000040">
    <property type="protein sequence ID" value="OGH68481.1"/>
    <property type="molecule type" value="Genomic_DNA"/>
</dbReference>
<evidence type="ECO:0000313" key="2">
    <source>
        <dbReference type="Proteomes" id="UP000176413"/>
    </source>
</evidence>
<name>A0A1F6MA31_9BACT</name>
<evidence type="ECO:0008006" key="3">
    <source>
        <dbReference type="Google" id="ProtNLM"/>
    </source>
</evidence>
<dbReference type="PANTHER" id="PTHR43179">
    <property type="entry name" value="RHAMNOSYLTRANSFERASE WBBL"/>
    <property type="match status" value="1"/>
</dbReference>
<comment type="caution">
    <text evidence="1">The sequence shown here is derived from an EMBL/GenBank/DDBJ whole genome shotgun (WGS) entry which is preliminary data.</text>
</comment>
<dbReference type="AlphaFoldDB" id="A0A1F6MA31"/>
<reference evidence="1 2" key="1">
    <citation type="journal article" date="2016" name="Nat. Commun.">
        <title>Thousands of microbial genomes shed light on interconnected biogeochemical processes in an aquifer system.</title>
        <authorList>
            <person name="Anantharaman K."/>
            <person name="Brown C.T."/>
            <person name="Hug L.A."/>
            <person name="Sharon I."/>
            <person name="Castelle C.J."/>
            <person name="Probst A.J."/>
            <person name="Thomas B.C."/>
            <person name="Singh A."/>
            <person name="Wilkins M.J."/>
            <person name="Karaoz U."/>
            <person name="Brodie E.L."/>
            <person name="Williams K.H."/>
            <person name="Hubbard S.S."/>
            <person name="Banfield J.F."/>
        </authorList>
    </citation>
    <scope>NUCLEOTIDE SEQUENCE [LARGE SCALE GENOMIC DNA]</scope>
</reference>
<dbReference type="InterPro" id="IPR029044">
    <property type="entry name" value="Nucleotide-diphossugar_trans"/>
</dbReference>
<organism evidence="1 2">
    <name type="scientific">Candidatus Magasanikbacteria bacterium RIFCSPHIGHO2_02_FULL_45_10</name>
    <dbReference type="NCBI Taxonomy" id="1798679"/>
    <lineage>
        <taxon>Bacteria</taxon>
        <taxon>Candidatus Magasanikiibacteriota</taxon>
    </lineage>
</organism>
<dbReference type="SUPFAM" id="SSF53448">
    <property type="entry name" value="Nucleotide-diphospho-sugar transferases"/>
    <property type="match status" value="1"/>
</dbReference>
<evidence type="ECO:0000313" key="1">
    <source>
        <dbReference type="EMBL" id="OGH68481.1"/>
    </source>
</evidence>
<dbReference type="Proteomes" id="UP000176413">
    <property type="component" value="Unassembled WGS sequence"/>
</dbReference>
<sequence length="220" mass="26424">MKYIDCGGNVGFGQGNTIGFEATPARYYFALNRDTHLKENSRTIERIVRFMDEHNKIGAVGLKLLNMDNSLQYTCYRFDFKSILLKPLKHLNWDTQYRWVKKIIDRLQMKSWDHNSTRPVDWVLGAALVVRREVVQEIGWFDKRYFLYFEDCDWCHTMWEHGWPVYYVHDIVIQHRHARESAKVPGIIKALFKNKLARIHAASWFKYLWKWRGNHKYYAS</sequence>
<dbReference type="Gene3D" id="3.90.550.10">
    <property type="entry name" value="Spore Coat Polysaccharide Biosynthesis Protein SpsA, Chain A"/>
    <property type="match status" value="1"/>
</dbReference>
<protein>
    <recommendedName>
        <fullName evidence="3">Glycosyltransferase 2-like domain-containing protein</fullName>
    </recommendedName>
</protein>
<gene>
    <name evidence="1" type="ORF">A3D53_02105</name>
</gene>
<dbReference type="Pfam" id="PF13641">
    <property type="entry name" value="Glyco_tranf_2_3"/>
    <property type="match status" value="1"/>
</dbReference>